<dbReference type="HOGENOM" id="CLU_083946_0_0_1"/>
<sequence>MKYSLATLAVLAPQLGLALVGNGWSFSGKPAGGLKDVTFPFNMAGAAHTSGYYFAQQFKFNGIPDVGYCGIQNRPNKNGKSIVHGVFSSFQKGTTTSDPNCHTGADGGPGVSCAVDFEGDYSATYNIVVENESGTKWKGTAVNAATGRSVHIGSWTLPSGARGIESSQVGFVEYYPWNSGTHKCSDLPKTSVTMYNPTSKTAGAGKGTIGKPYEYGDCVGKVKFSTVGVPDGWKITVGF</sequence>
<dbReference type="Pfam" id="PF11958">
    <property type="entry name" value="DUF3472"/>
    <property type="match status" value="1"/>
</dbReference>
<dbReference type="AlphaFoldDB" id="A0A0A1UQ27"/>
<organism evidence="2 3">
    <name type="scientific">Metarhizium robertsii</name>
    <dbReference type="NCBI Taxonomy" id="568076"/>
    <lineage>
        <taxon>Eukaryota</taxon>
        <taxon>Fungi</taxon>
        <taxon>Dikarya</taxon>
        <taxon>Ascomycota</taxon>
        <taxon>Pezizomycotina</taxon>
        <taxon>Sordariomycetes</taxon>
        <taxon>Hypocreomycetidae</taxon>
        <taxon>Hypocreales</taxon>
        <taxon>Clavicipitaceae</taxon>
        <taxon>Metarhizium</taxon>
    </lineage>
</organism>
<dbReference type="InterPro" id="IPR021862">
    <property type="entry name" value="DUF3472"/>
</dbReference>
<evidence type="ECO:0000313" key="3">
    <source>
        <dbReference type="Proteomes" id="UP000030151"/>
    </source>
</evidence>
<comment type="caution">
    <text evidence="2">The sequence shown here is derived from an EMBL/GenBank/DDBJ whole genome shotgun (WGS) entry which is preliminary data.</text>
</comment>
<name>A0A0A1UQ27_9HYPO</name>
<gene>
    <name evidence="2" type="ORF">X797_009902</name>
</gene>
<evidence type="ECO:0000256" key="1">
    <source>
        <dbReference type="SAM" id="SignalP"/>
    </source>
</evidence>
<reference evidence="2 3" key="1">
    <citation type="submission" date="2014-02" db="EMBL/GenBank/DDBJ databases">
        <title>The genome sequence of the entomopathogenic fungus Metarhizium robertsii ARSEF 2575.</title>
        <authorList>
            <person name="Giuliano Garisto Donzelli B."/>
            <person name="Roe B.A."/>
            <person name="Macmil S.L."/>
            <person name="Krasnoff S.B."/>
            <person name="Gibson D.M."/>
        </authorList>
    </citation>
    <scope>NUCLEOTIDE SEQUENCE [LARGE SCALE GENOMIC DNA]</scope>
    <source>
        <strain evidence="2 3">ARSEF 2575</strain>
    </source>
</reference>
<proteinExistence type="predicted"/>
<dbReference type="Proteomes" id="UP000030151">
    <property type="component" value="Unassembled WGS sequence"/>
</dbReference>
<keyword evidence="1" id="KW-0732">Signal</keyword>
<dbReference type="OrthoDB" id="5576763at2759"/>
<protein>
    <submittedName>
        <fullName evidence="2">DUF3472 domain protein</fullName>
    </submittedName>
</protein>
<feature type="chain" id="PRO_5001981044" evidence="1">
    <location>
        <begin position="19"/>
        <end position="239"/>
    </location>
</feature>
<dbReference type="eggNOG" id="ENOG502QU3E">
    <property type="taxonomic scope" value="Eukaryota"/>
</dbReference>
<accession>A0A0A1UQ27</accession>
<evidence type="ECO:0000313" key="2">
    <source>
        <dbReference type="EMBL" id="EXU96985.1"/>
    </source>
</evidence>
<dbReference type="EMBL" id="JELW01000042">
    <property type="protein sequence ID" value="EXU96985.1"/>
    <property type="molecule type" value="Genomic_DNA"/>
</dbReference>
<feature type="signal peptide" evidence="1">
    <location>
        <begin position="1"/>
        <end position="18"/>
    </location>
</feature>